<reference evidence="1 2" key="1">
    <citation type="submission" date="2020-06" db="EMBL/GenBank/DDBJ databases">
        <title>REHAB project genomes.</title>
        <authorList>
            <person name="Shaw L.P."/>
        </authorList>
    </citation>
    <scope>NUCLEOTIDE SEQUENCE [LARGE SCALE GENOMIC DNA]</scope>
    <source>
        <strain evidence="1 2">RHBSTW-00177</strain>
    </source>
</reference>
<dbReference type="CDD" id="cd01948">
    <property type="entry name" value="EAL"/>
    <property type="match status" value="1"/>
</dbReference>
<dbReference type="GO" id="GO:0071111">
    <property type="term" value="F:cyclic-guanylate-specific phosphodiesterase activity"/>
    <property type="evidence" value="ECO:0007669"/>
    <property type="project" value="InterPro"/>
</dbReference>
<dbReference type="Gene3D" id="3.20.20.450">
    <property type="entry name" value="EAL domain"/>
    <property type="match status" value="1"/>
</dbReference>
<dbReference type="PANTHER" id="PTHR33121:SF79">
    <property type="entry name" value="CYCLIC DI-GMP PHOSPHODIESTERASE PDED-RELATED"/>
    <property type="match status" value="1"/>
</dbReference>
<dbReference type="SMART" id="SM00052">
    <property type="entry name" value="EAL"/>
    <property type="match status" value="1"/>
</dbReference>
<dbReference type="SUPFAM" id="SSF141868">
    <property type="entry name" value="EAL domain-like"/>
    <property type="match status" value="1"/>
</dbReference>
<dbReference type="PANTHER" id="PTHR33121">
    <property type="entry name" value="CYCLIC DI-GMP PHOSPHODIESTERASE PDEF"/>
    <property type="match status" value="1"/>
</dbReference>
<dbReference type="AlphaFoldDB" id="A0A6D0CJ88"/>
<dbReference type="Pfam" id="PF00563">
    <property type="entry name" value="EAL"/>
    <property type="match status" value="1"/>
</dbReference>
<accession>A0A6D0CJ88</accession>
<organism evidence="1 2">
    <name type="scientific">Escherichia coli</name>
    <dbReference type="NCBI Taxonomy" id="562"/>
    <lineage>
        <taxon>Bacteria</taxon>
        <taxon>Pseudomonadati</taxon>
        <taxon>Pseudomonadota</taxon>
        <taxon>Gammaproteobacteria</taxon>
        <taxon>Enterobacterales</taxon>
        <taxon>Enterobacteriaceae</taxon>
        <taxon>Escherichia</taxon>
    </lineage>
</organism>
<dbReference type="EMBL" id="CP056794">
    <property type="protein sequence ID" value="QLY96386.1"/>
    <property type="molecule type" value="Genomic_DNA"/>
</dbReference>
<name>A0A6D0CJ88_ECOLX</name>
<evidence type="ECO:0000313" key="1">
    <source>
        <dbReference type="EMBL" id="QLY96386.1"/>
    </source>
</evidence>
<dbReference type="InterPro" id="IPR050706">
    <property type="entry name" value="Cyclic-di-GMP_PDE-like"/>
</dbReference>
<sequence length="429" mass="47596">MFNNRFQSTDFIIIWISNLGDIAAAFGPETHLQCISVVRQRLIDGGLPAVAIELQDEVVTIDLSMLPTNVLSEVTHVENYSTDRQEDKLAQFLFAIVGAECIDTIQGQVYLRVEVKFLRINGTQYGFTDRSSFLAEQSTRRPALVPGILTAWCQRFRSDMKHAANLLNGLRNGSLILVFQPIVHFINGETVCIYSEALLRHIAEPTYAPEDAINALERLKLISHLDYSVVSTILQLLRYQPNQHIAANISAVSLNNNAFWHHLIEQLEEMPDIASRLILEITETAEISKISDAIRLLGLLKKTGVRIALDDVGTGMTTLEFIAIAHADIIKIDRSVLQRSSISCSGVESSELANLVCLCKNYAGLVVVEGIETSEQLNQAIGPARANGVQGYLISRPEVQAGWMKTAPCHVVDVYNQFLSSQLEVILRN</sequence>
<dbReference type="InterPro" id="IPR001633">
    <property type="entry name" value="EAL_dom"/>
</dbReference>
<dbReference type="Proteomes" id="UP000512182">
    <property type="component" value="Chromosome"/>
</dbReference>
<dbReference type="PROSITE" id="PS50883">
    <property type="entry name" value="EAL"/>
    <property type="match status" value="1"/>
</dbReference>
<gene>
    <name evidence="1" type="ORF">HV109_06860</name>
</gene>
<dbReference type="RefSeq" id="WP_020303466.1">
    <property type="nucleotide sequence ID" value="NZ_BFMJ01000146.1"/>
</dbReference>
<proteinExistence type="predicted"/>
<dbReference type="InterPro" id="IPR035919">
    <property type="entry name" value="EAL_sf"/>
</dbReference>
<protein>
    <submittedName>
        <fullName evidence="1">EAL domain-containing protein</fullName>
    </submittedName>
</protein>
<evidence type="ECO:0000313" key="2">
    <source>
        <dbReference type="Proteomes" id="UP000512182"/>
    </source>
</evidence>